<dbReference type="CDD" id="cd07814">
    <property type="entry name" value="SRPBCC_CalC_Aha1-like"/>
    <property type="match status" value="1"/>
</dbReference>
<dbReference type="InterPro" id="IPR013538">
    <property type="entry name" value="ASHA1/2-like_C"/>
</dbReference>
<evidence type="ECO:0000259" key="2">
    <source>
        <dbReference type="Pfam" id="PF08327"/>
    </source>
</evidence>
<dbReference type="SUPFAM" id="SSF55961">
    <property type="entry name" value="Bet v1-like"/>
    <property type="match status" value="1"/>
</dbReference>
<comment type="similarity">
    <text evidence="1">Belongs to the AHA1 family.</text>
</comment>
<evidence type="ECO:0000313" key="3">
    <source>
        <dbReference type="EMBL" id="BAV34674.1"/>
    </source>
</evidence>
<dbReference type="OrthoDB" id="9805228at2"/>
<feature type="domain" description="Activator of Hsp90 ATPase homologue 1/2-like C-terminal" evidence="2">
    <location>
        <begin position="18"/>
        <end position="139"/>
    </location>
</feature>
<reference evidence="3 4" key="1">
    <citation type="submission" date="2015-05" db="EMBL/GenBank/DDBJ databases">
        <title>Complete genome sequence of a sulfur-oxidizing gammaproteobacterium strain HA5.</title>
        <authorList>
            <person name="Miura A."/>
            <person name="Kojima H."/>
            <person name="Fukui M."/>
        </authorList>
    </citation>
    <scope>NUCLEOTIDE SEQUENCE [LARGE SCALE GENOMIC DNA]</scope>
    <source>
        <strain evidence="3 4">HA5</strain>
    </source>
</reference>
<dbReference type="Proteomes" id="UP000243180">
    <property type="component" value="Chromosome"/>
</dbReference>
<accession>A0A1B4XIR2</accession>
<sequence length="152" mass="17597">MNQAKQHPTAIRLTRRFRAPRRRVFDAWLDPGLAGRWLFATATRPMAHVEIDARVGGRFRLAEQRNGASTEHFGQYVEIVPPRRLVFTLREQRHATRVTVEINPRRRGCELRLHHENLPPERTQDAEARWSGMLYGLGVMLASRPGQTQDPE</sequence>
<evidence type="ECO:0000256" key="1">
    <source>
        <dbReference type="ARBA" id="ARBA00006817"/>
    </source>
</evidence>
<organism evidence="3 4">
    <name type="scientific">Sulfuricaulis limicola</name>
    <dbReference type="NCBI Taxonomy" id="1620215"/>
    <lineage>
        <taxon>Bacteria</taxon>
        <taxon>Pseudomonadati</taxon>
        <taxon>Pseudomonadota</taxon>
        <taxon>Gammaproteobacteria</taxon>
        <taxon>Acidiferrobacterales</taxon>
        <taxon>Acidiferrobacteraceae</taxon>
        <taxon>Sulfuricaulis</taxon>
    </lineage>
</organism>
<proteinExistence type="inferred from homology"/>
<name>A0A1B4XIR2_9GAMM</name>
<protein>
    <submittedName>
        <fullName evidence="3">ATPase</fullName>
    </submittedName>
</protein>
<dbReference type="KEGG" id="slim:SCL_2397"/>
<dbReference type="AlphaFoldDB" id="A0A1B4XIR2"/>
<dbReference type="InterPro" id="IPR023393">
    <property type="entry name" value="START-like_dom_sf"/>
</dbReference>
<gene>
    <name evidence="3" type="ORF">SCL_2397</name>
</gene>
<dbReference type="RefSeq" id="WP_096361385.1">
    <property type="nucleotide sequence ID" value="NZ_AP014879.1"/>
</dbReference>
<evidence type="ECO:0000313" key="4">
    <source>
        <dbReference type="Proteomes" id="UP000243180"/>
    </source>
</evidence>
<dbReference type="InParanoid" id="A0A1B4XIR2"/>
<dbReference type="Pfam" id="PF08327">
    <property type="entry name" value="AHSA1"/>
    <property type="match status" value="1"/>
</dbReference>
<keyword evidence="4" id="KW-1185">Reference proteome</keyword>
<dbReference type="EMBL" id="AP014879">
    <property type="protein sequence ID" value="BAV34674.1"/>
    <property type="molecule type" value="Genomic_DNA"/>
</dbReference>
<dbReference type="Gene3D" id="3.30.530.20">
    <property type="match status" value="1"/>
</dbReference>